<dbReference type="GO" id="GO:0009289">
    <property type="term" value="C:pilus"/>
    <property type="evidence" value="ECO:0007669"/>
    <property type="project" value="InterPro"/>
</dbReference>
<dbReference type="eggNOG" id="COG4969">
    <property type="taxonomic scope" value="Bacteria"/>
</dbReference>
<dbReference type="PROSITE" id="PS00409">
    <property type="entry name" value="PROKAR_NTER_METHYL"/>
    <property type="match status" value="1"/>
</dbReference>
<evidence type="ECO:0000256" key="4">
    <source>
        <dbReference type="RuleBase" id="RU000389"/>
    </source>
</evidence>
<dbReference type="InterPro" id="IPR012902">
    <property type="entry name" value="N_methyl_site"/>
</dbReference>
<dbReference type="STRING" id="580332.Slit_0538"/>
<dbReference type="Proteomes" id="UP000001625">
    <property type="component" value="Chromosome"/>
</dbReference>
<keyword evidence="7" id="KW-1185">Reference proteome</keyword>
<dbReference type="PRINTS" id="PR00813">
    <property type="entry name" value="BCTERIALGSPG"/>
</dbReference>
<comment type="subunit">
    <text evidence="2">The pili are polar flexible filaments of about 5.4 nanometers diameter and 2.5 micrometers average length; they consist of only a single polypeptide chain arranged in a helical configuration of five subunits per turn in the assembled pilus.</text>
</comment>
<dbReference type="Gene3D" id="3.30.700.10">
    <property type="entry name" value="Glycoprotein, Type 4 Pilin"/>
    <property type="match status" value="1"/>
</dbReference>
<evidence type="ECO:0000256" key="2">
    <source>
        <dbReference type="ARBA" id="ARBA00011156"/>
    </source>
</evidence>
<proteinExistence type="inferred from homology"/>
<keyword evidence="4" id="KW-0281">Fimbrium</keyword>
<dbReference type="InterPro" id="IPR045584">
    <property type="entry name" value="Pilin-like"/>
</dbReference>
<gene>
    <name evidence="6" type="ordered locus">Slit_0538</name>
</gene>
<keyword evidence="5" id="KW-0472">Membrane</keyword>
<evidence type="ECO:0000313" key="6">
    <source>
        <dbReference type="EMBL" id="ADE10778.1"/>
    </source>
</evidence>
<dbReference type="EMBL" id="CP001965">
    <property type="protein sequence ID" value="ADE10778.1"/>
    <property type="molecule type" value="Genomic_DNA"/>
</dbReference>
<keyword evidence="5" id="KW-0812">Transmembrane</keyword>
<dbReference type="KEGG" id="slt:Slit_0538"/>
<dbReference type="SUPFAM" id="SSF54523">
    <property type="entry name" value="Pili subunits"/>
    <property type="match status" value="1"/>
</dbReference>
<organism evidence="6 7">
    <name type="scientific">Sideroxydans lithotrophicus (strain ES-1)</name>
    <dbReference type="NCBI Taxonomy" id="580332"/>
    <lineage>
        <taxon>Bacteria</taxon>
        <taxon>Pseudomonadati</taxon>
        <taxon>Pseudomonadota</taxon>
        <taxon>Betaproteobacteria</taxon>
        <taxon>Nitrosomonadales</taxon>
        <taxon>Gallionellaceae</taxon>
        <taxon>Sideroxydans</taxon>
    </lineage>
</organism>
<dbReference type="Pfam" id="PF00114">
    <property type="entry name" value="Pilin"/>
    <property type="match status" value="1"/>
</dbReference>
<feature type="transmembrane region" description="Helical" evidence="5">
    <location>
        <begin position="7"/>
        <end position="31"/>
    </location>
</feature>
<dbReference type="InterPro" id="IPR000983">
    <property type="entry name" value="Bac_GSPG_pilin"/>
</dbReference>
<dbReference type="Pfam" id="PF07963">
    <property type="entry name" value="N_methyl"/>
    <property type="match status" value="1"/>
</dbReference>
<evidence type="ECO:0000256" key="3">
    <source>
        <dbReference type="ARBA" id="ARBA00022481"/>
    </source>
</evidence>
<dbReference type="OrthoDB" id="8607132at2"/>
<dbReference type="GO" id="GO:0015628">
    <property type="term" value="P:protein secretion by the type II secretion system"/>
    <property type="evidence" value="ECO:0007669"/>
    <property type="project" value="InterPro"/>
</dbReference>
<dbReference type="AlphaFoldDB" id="D5CMU2"/>
<accession>D5CMU2</accession>
<dbReference type="NCBIfam" id="TIGR02532">
    <property type="entry name" value="IV_pilin_GFxxxE"/>
    <property type="match status" value="1"/>
</dbReference>
<keyword evidence="3" id="KW-0488">Methylation</keyword>
<name>D5CMU2_SIDLE</name>
<protein>
    <submittedName>
        <fullName evidence="6">Fimbrial protein (Pilin) (Strain P1)</fullName>
    </submittedName>
</protein>
<dbReference type="PANTHER" id="PTHR30093">
    <property type="entry name" value="GENERAL SECRETION PATHWAY PROTEIN G"/>
    <property type="match status" value="1"/>
</dbReference>
<dbReference type="HOGENOM" id="CLU_091705_4_0_4"/>
<dbReference type="GO" id="GO:0007155">
    <property type="term" value="P:cell adhesion"/>
    <property type="evidence" value="ECO:0007669"/>
    <property type="project" value="InterPro"/>
</dbReference>
<evidence type="ECO:0000256" key="5">
    <source>
        <dbReference type="SAM" id="Phobius"/>
    </source>
</evidence>
<comment type="similarity">
    <text evidence="1 4">Belongs to the N-Me-Phe pilin family.</text>
</comment>
<evidence type="ECO:0000256" key="1">
    <source>
        <dbReference type="ARBA" id="ARBA00005233"/>
    </source>
</evidence>
<evidence type="ECO:0000313" key="7">
    <source>
        <dbReference type="Proteomes" id="UP000001625"/>
    </source>
</evidence>
<dbReference type="GO" id="GO:0015627">
    <property type="term" value="C:type II protein secretion system complex"/>
    <property type="evidence" value="ECO:0007669"/>
    <property type="project" value="InterPro"/>
</dbReference>
<dbReference type="InterPro" id="IPR001082">
    <property type="entry name" value="Pilin"/>
</dbReference>
<sequence length="179" mass="18502" precursor="true">MKRIQKGFTLIELMIVVAIIGILAAVAIPAYQDYVVKAKLSKVTSTIDPLKLALVQYYQENGSFPSTPTANALPAATAAPGDVWYSLGLAFTPTVPGELQQISLDNGGVITLHFAAAGIKTGIDGTYIGITPIAGGTGVQFFYSTSATDTNSINLLKKSFINAGIAAPATLPSLAGTAL</sequence>
<keyword evidence="5" id="KW-1133">Transmembrane helix</keyword>
<dbReference type="PANTHER" id="PTHR30093:SF34">
    <property type="entry name" value="PREPILIN PEPTIDASE-DEPENDENT PROTEIN D"/>
    <property type="match status" value="1"/>
</dbReference>
<reference evidence="6 7" key="1">
    <citation type="submission" date="2010-03" db="EMBL/GenBank/DDBJ databases">
        <title>Complete sequence of Sideroxydans lithotrophicus ES-1.</title>
        <authorList>
            <consortium name="US DOE Joint Genome Institute"/>
            <person name="Lucas S."/>
            <person name="Copeland A."/>
            <person name="Lapidus A."/>
            <person name="Cheng J.-F."/>
            <person name="Bruce D."/>
            <person name="Goodwin L."/>
            <person name="Pitluck S."/>
            <person name="Munk A.C."/>
            <person name="Detter J.C."/>
            <person name="Han C."/>
            <person name="Tapia R."/>
            <person name="Larimer F."/>
            <person name="Land M."/>
            <person name="Hauser L."/>
            <person name="Kyrpides N."/>
            <person name="Ivanova N."/>
            <person name="Emerson D."/>
            <person name="Woyke T."/>
        </authorList>
    </citation>
    <scope>NUCLEOTIDE SEQUENCE [LARGE SCALE GENOMIC DNA]</scope>
    <source>
        <strain evidence="6 7">ES-1</strain>
    </source>
</reference>